<name>A0A7J7J3N6_BUGNE</name>
<sequence>MSQPKKLEDVLKLTAAHTKTDTSSEETSYQPMTEERRQFLQNTLAAVNREGPIQRVNIILAKLHKYITENTGNLSDDSSDEIETLYEELEELVDWCDDLDLACDFHKIGGFSIFTLLQDSQNEGLKWRCGDLIATLCQNNPYCQEKLLAETDQLDRLMQMVKSGTESPLVKVKAMYALSCFLGGFNEGQDIFVKKDGYLLVFQAMQSGSNHKLQTKAAFFLSKLMKDGDKHKKNLTDLGCVEKLLAMVKQPHAPHHEHVFYALLELVTDFPAAIKVAQQPTLHMQSFLLDKQSFLQTNADAMEELALVVQLLQTIFPH</sequence>
<comment type="caution">
    <text evidence="2">The sequence shown here is derived from an EMBL/GenBank/DDBJ whole genome shotgun (WGS) entry which is preliminary data.</text>
</comment>
<gene>
    <name evidence="2" type="ORF">EB796_020900</name>
</gene>
<feature type="region of interest" description="Disordered" evidence="1">
    <location>
        <begin position="13"/>
        <end position="32"/>
    </location>
</feature>
<dbReference type="InterPro" id="IPR011989">
    <property type="entry name" value="ARM-like"/>
</dbReference>
<organism evidence="2 3">
    <name type="scientific">Bugula neritina</name>
    <name type="common">Brown bryozoan</name>
    <name type="synonym">Sertularia neritina</name>
    <dbReference type="NCBI Taxonomy" id="10212"/>
    <lineage>
        <taxon>Eukaryota</taxon>
        <taxon>Metazoa</taxon>
        <taxon>Spiralia</taxon>
        <taxon>Lophotrochozoa</taxon>
        <taxon>Bryozoa</taxon>
        <taxon>Gymnolaemata</taxon>
        <taxon>Cheilostomatida</taxon>
        <taxon>Flustrina</taxon>
        <taxon>Buguloidea</taxon>
        <taxon>Bugulidae</taxon>
        <taxon>Bugula</taxon>
    </lineage>
</organism>
<dbReference type="EMBL" id="VXIV02003145">
    <property type="protein sequence ID" value="KAF6020799.1"/>
    <property type="molecule type" value="Genomic_DNA"/>
</dbReference>
<dbReference type="GO" id="GO:0000774">
    <property type="term" value="F:adenyl-nucleotide exchange factor activity"/>
    <property type="evidence" value="ECO:0007669"/>
    <property type="project" value="TreeGrafter"/>
</dbReference>
<dbReference type="SUPFAM" id="SSF48371">
    <property type="entry name" value="ARM repeat"/>
    <property type="match status" value="1"/>
</dbReference>
<dbReference type="Proteomes" id="UP000593567">
    <property type="component" value="Unassembled WGS sequence"/>
</dbReference>
<proteinExistence type="predicted"/>
<dbReference type="Gene3D" id="1.25.10.10">
    <property type="entry name" value="Leucine-rich Repeat Variant"/>
    <property type="match status" value="1"/>
</dbReference>
<evidence type="ECO:0000313" key="2">
    <source>
        <dbReference type="EMBL" id="KAF6020799.1"/>
    </source>
</evidence>
<dbReference type="InterPro" id="IPR016024">
    <property type="entry name" value="ARM-type_fold"/>
</dbReference>
<reference evidence="2" key="1">
    <citation type="submission" date="2020-06" db="EMBL/GenBank/DDBJ databases">
        <title>Draft genome of Bugula neritina, a colonial animal packing powerful symbionts and potential medicines.</title>
        <authorList>
            <person name="Rayko M."/>
        </authorList>
    </citation>
    <scope>NUCLEOTIDE SEQUENCE [LARGE SCALE GENOMIC DNA]</scope>
    <source>
        <strain evidence="2">Kwan_BN1</strain>
    </source>
</reference>
<evidence type="ECO:0000256" key="1">
    <source>
        <dbReference type="SAM" id="MobiDB-lite"/>
    </source>
</evidence>
<dbReference type="InterPro" id="IPR050693">
    <property type="entry name" value="Hsp70_NEF-Inhibitors"/>
</dbReference>
<keyword evidence="3" id="KW-1185">Reference proteome</keyword>
<dbReference type="AlphaFoldDB" id="A0A7J7J3N6"/>
<dbReference type="GO" id="GO:0005783">
    <property type="term" value="C:endoplasmic reticulum"/>
    <property type="evidence" value="ECO:0007669"/>
    <property type="project" value="TreeGrafter"/>
</dbReference>
<protein>
    <submittedName>
        <fullName evidence="2">HSPBP1</fullName>
    </submittedName>
</protein>
<dbReference type="OrthoDB" id="10250458at2759"/>
<accession>A0A7J7J3N6</accession>
<evidence type="ECO:0000313" key="3">
    <source>
        <dbReference type="Proteomes" id="UP000593567"/>
    </source>
</evidence>
<dbReference type="PANTHER" id="PTHR19316:SF18">
    <property type="entry name" value="HSP70-BINDING PROTEIN 1"/>
    <property type="match status" value="1"/>
</dbReference>
<dbReference type="PANTHER" id="PTHR19316">
    <property type="entry name" value="PROTEIN FOLDING REGULATOR"/>
    <property type="match status" value="1"/>
</dbReference>